<dbReference type="Proteomes" id="UP000019149">
    <property type="component" value="Unassembled WGS sequence"/>
</dbReference>
<reference evidence="1 2" key="1">
    <citation type="journal article" date="2013" name="Nat. Genet.">
        <title>The genome of the hydatid tapeworm Echinococcus granulosus.</title>
        <authorList>
            <person name="Zheng H."/>
            <person name="Zhang W."/>
            <person name="Zhang L."/>
            <person name="Zhang Z."/>
            <person name="Li J."/>
            <person name="Lu G."/>
            <person name="Zhu Y."/>
            <person name="Wang Y."/>
            <person name="Huang Y."/>
            <person name="Liu J."/>
            <person name="Kang H."/>
            <person name="Chen J."/>
            <person name="Wang L."/>
            <person name="Chen A."/>
            <person name="Yu S."/>
            <person name="Gao Z."/>
            <person name="Jin L."/>
            <person name="Gu W."/>
            <person name="Wang Z."/>
            <person name="Zhao L."/>
            <person name="Shi B."/>
            <person name="Wen H."/>
            <person name="Lin R."/>
            <person name="Jones M.K."/>
            <person name="Brejova B."/>
            <person name="Vinar T."/>
            <person name="Zhao G."/>
            <person name="McManus D.P."/>
            <person name="Chen Z."/>
            <person name="Zhou Y."/>
            <person name="Wang S."/>
        </authorList>
    </citation>
    <scope>NUCLEOTIDE SEQUENCE [LARGE SCALE GENOMIC DNA]</scope>
</reference>
<protein>
    <submittedName>
        <fullName evidence="1">Uncharacterized protein</fullName>
    </submittedName>
</protein>
<dbReference type="GeneID" id="36346329"/>
<comment type="caution">
    <text evidence="1">The sequence shown here is derived from an EMBL/GenBank/DDBJ whole genome shotgun (WGS) entry which is preliminary data.</text>
</comment>
<proteinExistence type="predicted"/>
<keyword evidence="2" id="KW-1185">Reference proteome</keyword>
<sequence>MSRVQYYSTLSKIAAVLCVTLCTMPEYTCLSTLNLWFTQTSANQLDGKHELPSSTQNELKTFPSAFFLSSENHRKEKL</sequence>
<dbReference type="AlphaFoldDB" id="W6U0A4"/>
<name>W6U0A4_ECHGR</name>
<dbReference type="EMBL" id="APAU02000241">
    <property type="protein sequence ID" value="EUB54530.1"/>
    <property type="molecule type" value="Genomic_DNA"/>
</dbReference>
<organism evidence="1 2">
    <name type="scientific">Echinococcus granulosus</name>
    <name type="common">Hydatid tapeworm</name>
    <dbReference type="NCBI Taxonomy" id="6210"/>
    <lineage>
        <taxon>Eukaryota</taxon>
        <taxon>Metazoa</taxon>
        <taxon>Spiralia</taxon>
        <taxon>Lophotrochozoa</taxon>
        <taxon>Platyhelminthes</taxon>
        <taxon>Cestoda</taxon>
        <taxon>Eucestoda</taxon>
        <taxon>Cyclophyllidea</taxon>
        <taxon>Taeniidae</taxon>
        <taxon>Echinococcus</taxon>
        <taxon>Echinococcus granulosus group</taxon>
    </lineage>
</organism>
<gene>
    <name evidence="1" type="ORF">EGR_10614</name>
</gene>
<dbReference type="RefSeq" id="XP_024345726.1">
    <property type="nucleotide sequence ID" value="XM_024499863.1"/>
</dbReference>
<dbReference type="KEGG" id="egl:EGR_10614"/>
<dbReference type="CTD" id="36346329"/>
<accession>W6U0A4</accession>
<evidence type="ECO:0000313" key="2">
    <source>
        <dbReference type="Proteomes" id="UP000019149"/>
    </source>
</evidence>
<evidence type="ECO:0000313" key="1">
    <source>
        <dbReference type="EMBL" id="EUB54530.1"/>
    </source>
</evidence>